<sequence>MQKVRWGVLSTANIAREAFIPAALASKYADIIAIGSGNDIVEIIARNFSIPTIYPSYDELLDCDEIDAVYIPLPNSMHEQWVKKAAAKGKHVLCEKPAGLSEKSLEEMVSVCLKNNVLFMEAFMYQFHPQHERVKEIIRLGVIGEVQQIEATFSFELNQHSPNIRLDKSLGGGSLFDVGCYCIHTFSLLLESLPKEVSAWANLKEVDLTANGRLVYDNGVQALFECSFEKPFKHEYTIIGTEGKITVPRAYRPDVTQGEGIIRIDKVGNNPKTESILADPYVNQIDYFSKAILDGRLDEELVQTSFQTIKIIETCYKSIETGTTIKLR</sequence>
<dbReference type="Gene3D" id="3.30.360.10">
    <property type="entry name" value="Dihydrodipicolinate Reductase, domain 2"/>
    <property type="match status" value="1"/>
</dbReference>
<dbReference type="PANTHER" id="PTHR22604:SF105">
    <property type="entry name" value="TRANS-1,2-DIHYDROBENZENE-1,2-DIOL DEHYDROGENASE"/>
    <property type="match status" value="1"/>
</dbReference>
<feature type="domain" description="GFO/IDH/MocA-like oxidoreductase" evidence="4">
    <location>
        <begin position="132"/>
        <end position="245"/>
    </location>
</feature>
<dbReference type="PANTHER" id="PTHR22604">
    <property type="entry name" value="OXIDOREDUCTASES"/>
    <property type="match status" value="1"/>
</dbReference>
<reference evidence="5 6" key="1">
    <citation type="submission" date="2020-10" db="EMBL/GenBank/DDBJ databases">
        <title>Bacillus sp. HD4P25, an endophyte from a halophyte.</title>
        <authorList>
            <person name="Sun J.-Q."/>
        </authorList>
    </citation>
    <scope>NUCLEOTIDE SEQUENCE [LARGE SCALE GENOMIC DNA]</scope>
    <source>
        <strain evidence="5 6">YIM 93174</strain>
    </source>
</reference>
<dbReference type="SUPFAM" id="SSF51735">
    <property type="entry name" value="NAD(P)-binding Rossmann-fold domains"/>
    <property type="match status" value="1"/>
</dbReference>
<keyword evidence="2" id="KW-0560">Oxidoreductase</keyword>
<dbReference type="InterPro" id="IPR036291">
    <property type="entry name" value="NAD(P)-bd_dom_sf"/>
</dbReference>
<comment type="similarity">
    <text evidence="1">Belongs to the Gfo/Idh/MocA family.</text>
</comment>
<dbReference type="EMBL" id="JADCLJ010000018">
    <property type="protein sequence ID" value="MBE4907851.1"/>
    <property type="molecule type" value="Genomic_DNA"/>
</dbReference>
<dbReference type="InterPro" id="IPR050984">
    <property type="entry name" value="Gfo/Idh/MocA_domain"/>
</dbReference>
<gene>
    <name evidence="5" type="ORF">IMZ08_07265</name>
</gene>
<dbReference type="InterPro" id="IPR000683">
    <property type="entry name" value="Gfo/Idh/MocA-like_OxRdtase_N"/>
</dbReference>
<keyword evidence="6" id="KW-1185">Reference proteome</keyword>
<dbReference type="RefSeq" id="WP_193535326.1">
    <property type="nucleotide sequence ID" value="NZ_JADCLJ010000018.1"/>
</dbReference>
<evidence type="ECO:0000256" key="1">
    <source>
        <dbReference type="ARBA" id="ARBA00010928"/>
    </source>
</evidence>
<proteinExistence type="inferred from homology"/>
<feature type="domain" description="Gfo/Idh/MocA-like oxidoreductase N-terminal" evidence="3">
    <location>
        <begin position="6"/>
        <end position="122"/>
    </location>
</feature>
<evidence type="ECO:0000313" key="5">
    <source>
        <dbReference type="EMBL" id="MBE4907851.1"/>
    </source>
</evidence>
<dbReference type="SUPFAM" id="SSF55347">
    <property type="entry name" value="Glyceraldehyde-3-phosphate dehydrogenase-like, C-terminal domain"/>
    <property type="match status" value="1"/>
</dbReference>
<evidence type="ECO:0000259" key="3">
    <source>
        <dbReference type="Pfam" id="PF01408"/>
    </source>
</evidence>
<comment type="caution">
    <text evidence="5">The sequence shown here is derived from an EMBL/GenBank/DDBJ whole genome shotgun (WGS) entry which is preliminary data.</text>
</comment>
<dbReference type="Pfam" id="PF22725">
    <property type="entry name" value="GFO_IDH_MocA_C3"/>
    <property type="match status" value="1"/>
</dbReference>
<evidence type="ECO:0000256" key="2">
    <source>
        <dbReference type="ARBA" id="ARBA00023002"/>
    </source>
</evidence>
<accession>A0ABR9QH98</accession>
<dbReference type="Gene3D" id="3.40.50.720">
    <property type="entry name" value="NAD(P)-binding Rossmann-like Domain"/>
    <property type="match status" value="1"/>
</dbReference>
<evidence type="ECO:0000259" key="4">
    <source>
        <dbReference type="Pfam" id="PF22725"/>
    </source>
</evidence>
<dbReference type="Pfam" id="PF01408">
    <property type="entry name" value="GFO_IDH_MocA"/>
    <property type="match status" value="1"/>
</dbReference>
<evidence type="ECO:0000313" key="6">
    <source>
        <dbReference type="Proteomes" id="UP001516662"/>
    </source>
</evidence>
<dbReference type="InterPro" id="IPR055170">
    <property type="entry name" value="GFO_IDH_MocA-like_dom"/>
</dbReference>
<organism evidence="5 6">
    <name type="scientific">Litchfieldia luteola</name>
    <dbReference type="NCBI Taxonomy" id="682179"/>
    <lineage>
        <taxon>Bacteria</taxon>
        <taxon>Bacillati</taxon>
        <taxon>Bacillota</taxon>
        <taxon>Bacilli</taxon>
        <taxon>Bacillales</taxon>
        <taxon>Bacillaceae</taxon>
        <taxon>Litchfieldia</taxon>
    </lineage>
</organism>
<dbReference type="Proteomes" id="UP001516662">
    <property type="component" value="Unassembled WGS sequence"/>
</dbReference>
<name>A0ABR9QH98_9BACI</name>
<protein>
    <submittedName>
        <fullName evidence="5">Gfo/Idh/MocA family oxidoreductase</fullName>
    </submittedName>
</protein>